<dbReference type="InterPro" id="IPR045863">
    <property type="entry name" value="CorA_TM1_TM2"/>
</dbReference>
<evidence type="ECO:0000256" key="7">
    <source>
        <dbReference type="ARBA" id="ARBA00023136"/>
    </source>
</evidence>
<dbReference type="SUPFAM" id="SSF144083">
    <property type="entry name" value="Magnesium transport protein CorA, transmembrane region"/>
    <property type="match status" value="1"/>
</dbReference>
<keyword evidence="7 8" id="KW-0472">Membrane</keyword>
<comment type="function">
    <text evidence="8">Mediates influx of magnesium ions.</text>
</comment>
<evidence type="ECO:0000256" key="2">
    <source>
        <dbReference type="ARBA" id="ARBA00009765"/>
    </source>
</evidence>
<dbReference type="GO" id="GO:0015087">
    <property type="term" value="F:cobalt ion transmembrane transporter activity"/>
    <property type="evidence" value="ECO:0007669"/>
    <property type="project" value="UniProtKB-UniRule"/>
</dbReference>
<evidence type="ECO:0000256" key="4">
    <source>
        <dbReference type="ARBA" id="ARBA00022475"/>
    </source>
</evidence>
<evidence type="ECO:0000256" key="5">
    <source>
        <dbReference type="ARBA" id="ARBA00022692"/>
    </source>
</evidence>
<gene>
    <name evidence="8 9" type="primary">corA</name>
    <name evidence="9" type="ORF">IFK94_03860</name>
</gene>
<dbReference type="AlphaFoldDB" id="A0A8J6XXX2"/>
<evidence type="ECO:0000313" key="9">
    <source>
        <dbReference type="EMBL" id="MBD3867240.1"/>
    </source>
</evidence>
<dbReference type="InterPro" id="IPR045861">
    <property type="entry name" value="CorA_cytoplasmic_dom"/>
</dbReference>
<feature type="transmembrane region" description="Helical" evidence="8">
    <location>
        <begin position="291"/>
        <end position="310"/>
    </location>
</feature>
<keyword evidence="5 8" id="KW-0812">Transmembrane</keyword>
<keyword evidence="6 8" id="KW-1133">Transmembrane helix</keyword>
<dbReference type="GO" id="GO:0005886">
    <property type="term" value="C:plasma membrane"/>
    <property type="evidence" value="ECO:0007669"/>
    <property type="project" value="UniProtKB-SubCell"/>
</dbReference>
<feature type="transmembrane region" description="Helical" evidence="8">
    <location>
        <begin position="322"/>
        <end position="342"/>
    </location>
</feature>
<keyword evidence="8" id="KW-0406">Ion transport</keyword>
<dbReference type="FunFam" id="1.20.58.340:FF:000012">
    <property type="entry name" value="Magnesium transport protein CorA"/>
    <property type="match status" value="1"/>
</dbReference>
<reference evidence="9 10" key="1">
    <citation type="submission" date="2020-08" db="EMBL/GenBank/DDBJ databases">
        <title>Acidobacteriota in marine sediments use diverse sulfur dissimilation pathways.</title>
        <authorList>
            <person name="Wasmund K."/>
        </authorList>
    </citation>
    <scope>NUCLEOTIDE SEQUENCE [LARGE SCALE GENOMIC DNA]</scope>
    <source>
        <strain evidence="9">MAG AM4</strain>
    </source>
</reference>
<comment type="caution">
    <text evidence="9">The sequence shown here is derived from an EMBL/GenBank/DDBJ whole genome shotgun (WGS) entry which is preliminary data.</text>
</comment>
<evidence type="ECO:0000256" key="6">
    <source>
        <dbReference type="ARBA" id="ARBA00022989"/>
    </source>
</evidence>
<dbReference type="Pfam" id="PF01544">
    <property type="entry name" value="CorA"/>
    <property type="match status" value="1"/>
</dbReference>
<comment type="similarity">
    <text evidence="2 8">Belongs to the CorA metal ion transporter (MIT) (TC 1.A.35) family.</text>
</comment>
<dbReference type="Proteomes" id="UP000648239">
    <property type="component" value="Unassembled WGS sequence"/>
</dbReference>
<dbReference type="SUPFAM" id="SSF143865">
    <property type="entry name" value="CorA soluble domain-like"/>
    <property type="match status" value="1"/>
</dbReference>
<keyword evidence="3 8" id="KW-0813">Transport</keyword>
<name>A0A8J6XXX2_9BACT</name>
<organism evidence="9 10">
    <name type="scientific">Candidatus Polarisedimenticola svalbardensis</name>
    <dbReference type="NCBI Taxonomy" id="2886004"/>
    <lineage>
        <taxon>Bacteria</taxon>
        <taxon>Pseudomonadati</taxon>
        <taxon>Acidobacteriota</taxon>
        <taxon>Candidatus Polarisedimenticolia</taxon>
        <taxon>Candidatus Polarisedimenticolales</taxon>
        <taxon>Candidatus Polarisedimenticolaceae</taxon>
        <taxon>Candidatus Polarisedimenticola</taxon>
    </lineage>
</organism>
<dbReference type="GO" id="GO:0050897">
    <property type="term" value="F:cobalt ion binding"/>
    <property type="evidence" value="ECO:0007669"/>
    <property type="project" value="TreeGrafter"/>
</dbReference>
<keyword evidence="8" id="KW-0460">Magnesium</keyword>
<dbReference type="NCBIfam" id="TIGR00383">
    <property type="entry name" value="corA"/>
    <property type="match status" value="1"/>
</dbReference>
<dbReference type="PANTHER" id="PTHR46494">
    <property type="entry name" value="CORA FAMILY METAL ION TRANSPORTER (EUROFUNG)"/>
    <property type="match status" value="1"/>
</dbReference>
<dbReference type="EMBL" id="JACXWD010000007">
    <property type="protein sequence ID" value="MBD3867240.1"/>
    <property type="molecule type" value="Genomic_DNA"/>
</dbReference>
<dbReference type="Gene3D" id="3.30.460.20">
    <property type="entry name" value="CorA soluble domain-like"/>
    <property type="match status" value="1"/>
</dbReference>
<dbReference type="Gene3D" id="1.20.58.340">
    <property type="entry name" value="Magnesium transport protein CorA, transmembrane region"/>
    <property type="match status" value="2"/>
</dbReference>
<keyword evidence="4 8" id="KW-1003">Cell membrane</keyword>
<comment type="subcellular location">
    <subcellularLocation>
        <location evidence="1">Cell membrane</location>
        <topology evidence="1">Multi-pass membrane protein</topology>
    </subcellularLocation>
    <subcellularLocation>
        <location evidence="8">Membrane</location>
        <topology evidence="8">Multi-pass membrane protein</topology>
    </subcellularLocation>
</comment>
<dbReference type="GO" id="GO:0000287">
    <property type="term" value="F:magnesium ion binding"/>
    <property type="evidence" value="ECO:0007669"/>
    <property type="project" value="TreeGrafter"/>
</dbReference>
<dbReference type="PANTHER" id="PTHR46494:SF1">
    <property type="entry name" value="CORA FAMILY METAL ION TRANSPORTER (EUROFUNG)"/>
    <property type="match status" value="1"/>
</dbReference>
<protein>
    <recommendedName>
        <fullName evidence="8">Magnesium transport protein CorA</fullName>
    </recommendedName>
</protein>
<dbReference type="GO" id="GO:0015095">
    <property type="term" value="F:magnesium ion transmembrane transporter activity"/>
    <property type="evidence" value="ECO:0007669"/>
    <property type="project" value="UniProtKB-UniRule"/>
</dbReference>
<dbReference type="InterPro" id="IPR004488">
    <property type="entry name" value="Mg/Co-transport_prot_CorA"/>
</dbReference>
<proteinExistence type="inferred from homology"/>
<evidence type="ECO:0000256" key="8">
    <source>
        <dbReference type="RuleBase" id="RU362010"/>
    </source>
</evidence>
<accession>A0A8J6XXX2</accession>
<dbReference type="InterPro" id="IPR002523">
    <property type="entry name" value="MgTranspt_CorA/ZnTranspt_ZntB"/>
</dbReference>
<evidence type="ECO:0000256" key="3">
    <source>
        <dbReference type="ARBA" id="ARBA00022448"/>
    </source>
</evidence>
<dbReference type="CDD" id="cd12828">
    <property type="entry name" value="TmCorA-like_1"/>
    <property type="match status" value="1"/>
</dbReference>
<sequence>MRRRTKPPVGSRPGTLVIDSAAQAPTIRLMTYTNSDLAEHAVAGVDELQALIPAEGVSWIDVHGLGDLHTLETLGKLFSIHPLALEDVVHVPTRPKAEAYEHNLLIITRMIRVSGDCDVDSEQFSILVGSNYVLTLQEWDGDVLEPVRQRLRAGRGIIRSAGAGYLGYAILDTIVDAYYPVIEVVADRLEQMEERVMTDPSPKTLRELNRLKNVLIRIRRSVAPQREAVNSLVRDENDFLNDTTRLYLRDTYDHCVSSSEAVENSREFVNGLMNTYLTVISNRMNEVMKTLTILMSIFVPVTFMAGLYGMNFDSMPELHWKWSYPVLLLAMLMVAGGMLLYFRRLGWIGSRTRETDDG</sequence>
<evidence type="ECO:0000313" key="10">
    <source>
        <dbReference type="Proteomes" id="UP000648239"/>
    </source>
</evidence>
<evidence type="ECO:0000256" key="1">
    <source>
        <dbReference type="ARBA" id="ARBA00004651"/>
    </source>
</evidence>